<dbReference type="Gene3D" id="3.30.429.10">
    <property type="entry name" value="Macrophage Migration Inhibitory Factor"/>
    <property type="match status" value="1"/>
</dbReference>
<dbReference type="Pfam" id="PF02962">
    <property type="entry name" value="CHMI"/>
    <property type="match status" value="1"/>
</dbReference>
<keyword evidence="2" id="KW-1185">Reference proteome</keyword>
<proteinExistence type="predicted"/>
<gene>
    <name evidence="1" type="ORF">RI845_01270</name>
</gene>
<organism evidence="1 2">
    <name type="scientific">Thalassotalea nanhaiensis</name>
    <dbReference type="NCBI Taxonomy" id="3065648"/>
    <lineage>
        <taxon>Bacteria</taxon>
        <taxon>Pseudomonadati</taxon>
        <taxon>Pseudomonadota</taxon>
        <taxon>Gammaproteobacteria</taxon>
        <taxon>Alteromonadales</taxon>
        <taxon>Colwelliaceae</taxon>
        <taxon>Thalassotalea</taxon>
    </lineage>
</organism>
<accession>A0ABY9TLZ5</accession>
<dbReference type="Proteomes" id="UP001248581">
    <property type="component" value="Chromosome"/>
</dbReference>
<dbReference type="PANTHER" id="PTHR37950">
    <property type="entry name" value="4-HYDROXYPHENYLACETATE CATABOLISM PROTEIN"/>
    <property type="match status" value="1"/>
</dbReference>
<dbReference type="RefSeq" id="WP_348387948.1">
    <property type="nucleotide sequence ID" value="NZ_CP134146.1"/>
</dbReference>
<evidence type="ECO:0000313" key="2">
    <source>
        <dbReference type="Proteomes" id="UP001248581"/>
    </source>
</evidence>
<reference evidence="2" key="1">
    <citation type="submission" date="2023-09" db="EMBL/GenBank/DDBJ databases">
        <authorList>
            <person name="Li S."/>
            <person name="Li X."/>
            <person name="Zhang C."/>
            <person name="Zhao Z."/>
        </authorList>
    </citation>
    <scope>NUCLEOTIDE SEQUENCE [LARGE SCALE GENOMIC DNA]</scope>
    <source>
        <strain evidence="2">SQ345</strain>
    </source>
</reference>
<protein>
    <submittedName>
        <fullName evidence="1">5-carboxymethyl-2-hydroxymuconate Delta-isomerase</fullName>
    </submittedName>
</protein>
<sequence>MPHCVVEHSSAIDGNTLIPLVFAGALESKLFEIDGSDIKVRAMPYSNYQTGNVDVDFVHVTLKILSGRTIDQKSMLSKLVLEKLKTQNLVNCSISVEVVDIDRVSYSKVVM</sequence>
<name>A0ABY9TLZ5_9GAMM</name>
<dbReference type="SUPFAM" id="SSF55331">
    <property type="entry name" value="Tautomerase/MIF"/>
    <property type="match status" value="1"/>
</dbReference>
<evidence type="ECO:0000313" key="1">
    <source>
        <dbReference type="EMBL" id="WNC68794.1"/>
    </source>
</evidence>
<dbReference type="InterPro" id="IPR004220">
    <property type="entry name" value="5-COMe_2-OHmuconate_Isoase"/>
</dbReference>
<dbReference type="InterPro" id="IPR014347">
    <property type="entry name" value="Tautomerase/MIF_sf"/>
</dbReference>
<dbReference type="EMBL" id="CP134146">
    <property type="protein sequence ID" value="WNC68794.1"/>
    <property type="molecule type" value="Genomic_DNA"/>
</dbReference>
<dbReference type="CDD" id="cd00580">
    <property type="entry name" value="CHMI"/>
    <property type="match status" value="1"/>
</dbReference>
<dbReference type="PANTHER" id="PTHR37950:SF1">
    <property type="entry name" value="4-HYDROXYPHENYLACETATE CATABOLISM PROTEIN"/>
    <property type="match status" value="1"/>
</dbReference>